<dbReference type="Pfam" id="PF12833">
    <property type="entry name" value="HTH_18"/>
    <property type="match status" value="1"/>
</dbReference>
<dbReference type="PANTHER" id="PTHR43130:SF3">
    <property type="entry name" value="HTH-TYPE TRANSCRIPTIONAL REGULATOR RV1931C"/>
    <property type="match status" value="1"/>
</dbReference>
<evidence type="ECO:0000259" key="3">
    <source>
        <dbReference type="PROSITE" id="PS01124"/>
    </source>
</evidence>
<dbReference type="PROSITE" id="PS01124">
    <property type="entry name" value="HTH_ARAC_FAMILY_2"/>
    <property type="match status" value="1"/>
</dbReference>
<evidence type="ECO:0000256" key="1">
    <source>
        <dbReference type="ARBA" id="ARBA00023015"/>
    </source>
</evidence>
<keyword evidence="1" id="KW-0805">Transcription regulation</keyword>
<evidence type="ECO:0000256" key="2">
    <source>
        <dbReference type="ARBA" id="ARBA00023163"/>
    </source>
</evidence>
<dbReference type="GO" id="GO:0003700">
    <property type="term" value="F:DNA-binding transcription factor activity"/>
    <property type="evidence" value="ECO:0007669"/>
    <property type="project" value="InterPro"/>
</dbReference>
<dbReference type="Gene3D" id="3.40.50.880">
    <property type="match status" value="1"/>
</dbReference>
<dbReference type="InterPro" id="IPR029062">
    <property type="entry name" value="Class_I_gatase-like"/>
</dbReference>
<dbReference type="SMART" id="SM00342">
    <property type="entry name" value="HTH_ARAC"/>
    <property type="match status" value="1"/>
</dbReference>
<evidence type="ECO:0000313" key="5">
    <source>
        <dbReference type="Proteomes" id="UP000614047"/>
    </source>
</evidence>
<dbReference type="Proteomes" id="UP000614047">
    <property type="component" value="Unassembled WGS sequence"/>
</dbReference>
<protein>
    <submittedName>
        <fullName evidence="4">Transcriptional regulator GlxA family with amidase domain</fullName>
    </submittedName>
</protein>
<sequence>MTGRRVLVVGYDAAELLDIACITTSLQIANLHGATPAYHVRVAAPGGGPITCSTGLMIQAQETLERVNEPLDTLIVSGGIGHEAAAGNRVLLGHVRRLARHSRRVASVCTGASVLAATGLLDGRRATTHWRWAPTLAARHPKVIVDPDPIFIRDGNLCTAAGVTSALDLTLAFVEEDHGAAMARNVARNLVTYLQRPGNQAQMSMFTNAPAPADDLVRQVVEHVTAHLDADLTTAALAARAGVSERHLTRLFLKHLGQTPGRFVRQARTEAAAHLLVSTTLPMTGVASRCGFGTVETLRQAFVARYGTPPSRYRATQSSTTR</sequence>
<dbReference type="InterPro" id="IPR009057">
    <property type="entry name" value="Homeodomain-like_sf"/>
</dbReference>
<feature type="domain" description="HTH araC/xylS-type" evidence="3">
    <location>
        <begin position="218"/>
        <end position="316"/>
    </location>
</feature>
<dbReference type="CDD" id="cd03137">
    <property type="entry name" value="GATase1_AraC_1"/>
    <property type="match status" value="1"/>
</dbReference>
<dbReference type="InterPro" id="IPR018060">
    <property type="entry name" value="HTH_AraC"/>
</dbReference>
<name>A0A931DM07_9ACTN</name>
<dbReference type="Gene3D" id="1.10.10.60">
    <property type="entry name" value="Homeodomain-like"/>
    <property type="match status" value="1"/>
</dbReference>
<dbReference type="SUPFAM" id="SSF52317">
    <property type="entry name" value="Class I glutamine amidotransferase-like"/>
    <property type="match status" value="1"/>
</dbReference>
<dbReference type="SUPFAM" id="SSF46689">
    <property type="entry name" value="Homeodomain-like"/>
    <property type="match status" value="2"/>
</dbReference>
<gene>
    <name evidence="4" type="ORF">IW256_005247</name>
</gene>
<keyword evidence="5" id="KW-1185">Reference proteome</keyword>
<dbReference type="PANTHER" id="PTHR43130">
    <property type="entry name" value="ARAC-FAMILY TRANSCRIPTIONAL REGULATOR"/>
    <property type="match status" value="1"/>
</dbReference>
<reference evidence="4" key="1">
    <citation type="submission" date="2020-11" db="EMBL/GenBank/DDBJ databases">
        <title>Sequencing the genomes of 1000 actinobacteria strains.</title>
        <authorList>
            <person name="Klenk H.-P."/>
        </authorList>
    </citation>
    <scope>NUCLEOTIDE SEQUENCE</scope>
    <source>
        <strain evidence="4">DSM 43175</strain>
    </source>
</reference>
<dbReference type="InterPro" id="IPR002818">
    <property type="entry name" value="DJ-1/PfpI"/>
</dbReference>
<keyword evidence="2" id="KW-0804">Transcription</keyword>
<dbReference type="RefSeq" id="WP_197013492.1">
    <property type="nucleotide sequence ID" value="NZ_BAABES010000001.1"/>
</dbReference>
<dbReference type="EMBL" id="JADOUA010000001">
    <property type="protein sequence ID" value="MBG6091134.1"/>
    <property type="molecule type" value="Genomic_DNA"/>
</dbReference>
<organism evidence="4 5">
    <name type="scientific">Actinomadura viridis</name>
    <dbReference type="NCBI Taxonomy" id="58110"/>
    <lineage>
        <taxon>Bacteria</taxon>
        <taxon>Bacillati</taxon>
        <taxon>Actinomycetota</taxon>
        <taxon>Actinomycetes</taxon>
        <taxon>Streptosporangiales</taxon>
        <taxon>Thermomonosporaceae</taxon>
        <taxon>Actinomadura</taxon>
    </lineage>
</organism>
<dbReference type="GO" id="GO:0043565">
    <property type="term" value="F:sequence-specific DNA binding"/>
    <property type="evidence" value="ECO:0007669"/>
    <property type="project" value="InterPro"/>
</dbReference>
<proteinExistence type="predicted"/>
<evidence type="ECO:0000313" key="4">
    <source>
        <dbReference type="EMBL" id="MBG6091134.1"/>
    </source>
</evidence>
<dbReference type="Pfam" id="PF01965">
    <property type="entry name" value="DJ-1_PfpI"/>
    <property type="match status" value="1"/>
</dbReference>
<comment type="caution">
    <text evidence="4">The sequence shown here is derived from an EMBL/GenBank/DDBJ whole genome shotgun (WGS) entry which is preliminary data.</text>
</comment>
<dbReference type="InterPro" id="IPR052158">
    <property type="entry name" value="INH-QAR"/>
</dbReference>
<accession>A0A931DM07</accession>
<dbReference type="AlphaFoldDB" id="A0A931DM07"/>